<evidence type="ECO:0000313" key="2">
    <source>
        <dbReference type="EMBL" id="VVC28071.1"/>
    </source>
</evidence>
<accession>A0A5E4M996</accession>
<protein>
    <submittedName>
        <fullName evidence="2">Uncharacterized protein</fullName>
    </submittedName>
</protein>
<evidence type="ECO:0000313" key="3">
    <source>
        <dbReference type="Proteomes" id="UP000325440"/>
    </source>
</evidence>
<keyword evidence="3" id="KW-1185">Reference proteome</keyword>
<dbReference type="Proteomes" id="UP000325440">
    <property type="component" value="Unassembled WGS sequence"/>
</dbReference>
<reference evidence="2 3" key="1">
    <citation type="submission" date="2019-08" db="EMBL/GenBank/DDBJ databases">
        <authorList>
            <person name="Alioto T."/>
            <person name="Alioto T."/>
            <person name="Gomez Garrido J."/>
        </authorList>
    </citation>
    <scope>NUCLEOTIDE SEQUENCE [LARGE SCALE GENOMIC DNA]</scope>
</reference>
<gene>
    <name evidence="2" type="ORF">CINCED_3A022915</name>
</gene>
<dbReference type="EMBL" id="CABPRJ010000477">
    <property type="protein sequence ID" value="VVC28071.1"/>
    <property type="molecule type" value="Genomic_DNA"/>
</dbReference>
<feature type="region of interest" description="Disordered" evidence="1">
    <location>
        <begin position="92"/>
        <end position="125"/>
    </location>
</feature>
<evidence type="ECO:0000256" key="1">
    <source>
        <dbReference type="SAM" id="MobiDB-lite"/>
    </source>
</evidence>
<sequence length="125" mass="14162">MAKAYRITITARHMGSIRTDVSFEERGSRILQRRTSAVNGYVSEVSQSEKFLLLNENCTEEPFVFTLANISRNTNLILMNLFLFDFLTSPNEPTPGKREPMNNNALAPGGKRSSFPFRRSPLYAV</sequence>
<organism evidence="2 3">
    <name type="scientific">Cinara cedri</name>
    <dbReference type="NCBI Taxonomy" id="506608"/>
    <lineage>
        <taxon>Eukaryota</taxon>
        <taxon>Metazoa</taxon>
        <taxon>Ecdysozoa</taxon>
        <taxon>Arthropoda</taxon>
        <taxon>Hexapoda</taxon>
        <taxon>Insecta</taxon>
        <taxon>Pterygota</taxon>
        <taxon>Neoptera</taxon>
        <taxon>Paraneoptera</taxon>
        <taxon>Hemiptera</taxon>
        <taxon>Sternorrhyncha</taxon>
        <taxon>Aphidomorpha</taxon>
        <taxon>Aphidoidea</taxon>
        <taxon>Aphididae</taxon>
        <taxon>Lachninae</taxon>
        <taxon>Cinara</taxon>
    </lineage>
</organism>
<name>A0A5E4M996_9HEMI</name>
<proteinExistence type="predicted"/>
<dbReference type="AlphaFoldDB" id="A0A5E4M996"/>